<evidence type="ECO:0000256" key="14">
    <source>
        <dbReference type="ARBA" id="ARBA00023284"/>
    </source>
</evidence>
<feature type="binding site" evidence="17">
    <location>
        <position position="88"/>
    </location>
    <ligand>
        <name>[4Fe-4S] cluster</name>
        <dbReference type="ChEBI" id="CHEBI:49883"/>
    </ligand>
</feature>
<keyword evidence="10 17" id="KW-0560">Oxidoreductase</keyword>
<evidence type="ECO:0000256" key="15">
    <source>
        <dbReference type="ARBA" id="ARBA00031446"/>
    </source>
</evidence>
<reference evidence="19" key="1">
    <citation type="submission" date="2014-11" db="EMBL/GenBank/DDBJ databases">
        <authorList>
            <person name="Wibberg D."/>
        </authorList>
    </citation>
    <scope>NUCLEOTIDE SEQUENCE [LARGE SCALE GENOMIC DNA]</scope>
    <source>
        <strain evidence="19">L3</strain>
    </source>
</reference>
<comment type="pathway">
    <text evidence="2 17">tRNA modification; tRNA-queuosine biosynthesis.</text>
</comment>
<evidence type="ECO:0000256" key="8">
    <source>
        <dbReference type="ARBA" id="ARBA00022723"/>
    </source>
</evidence>
<evidence type="ECO:0000256" key="6">
    <source>
        <dbReference type="ARBA" id="ARBA00022485"/>
    </source>
</evidence>
<dbReference type="UniPathway" id="UPA00392"/>
<feature type="binding site" evidence="17">
    <location>
        <position position="9"/>
    </location>
    <ligand>
        <name>[4Fe-4S] cluster</name>
        <dbReference type="ChEBI" id="CHEBI:49883"/>
    </ligand>
</feature>
<keyword evidence="11 17" id="KW-0408">Iron</keyword>
<name>A0A0C7NML5_DEFTU</name>
<dbReference type="HAMAP" id="MF_02089">
    <property type="entry name" value="QueH"/>
    <property type="match status" value="1"/>
</dbReference>
<keyword evidence="14 17" id="KW-0676">Redox-active center</keyword>
<keyword evidence="9 17" id="KW-0671">Queuosine biosynthesis</keyword>
<dbReference type="KEGG" id="dtn:DTL3_1864"/>
<evidence type="ECO:0000256" key="7">
    <source>
        <dbReference type="ARBA" id="ARBA00022694"/>
    </source>
</evidence>
<evidence type="ECO:0000256" key="11">
    <source>
        <dbReference type="ARBA" id="ARBA00023004"/>
    </source>
</evidence>
<dbReference type="HOGENOM" id="CLU_088177_1_1_0"/>
<dbReference type="EMBL" id="LN824141">
    <property type="protein sequence ID" value="CEP79146.1"/>
    <property type="molecule type" value="Genomic_DNA"/>
</dbReference>
<keyword evidence="12 17" id="KW-0411">Iron-sulfur</keyword>
<sequence>MTLFLHVCCAPDLTVSYKRLDEQGYEPVVYFYNPNIFPEEEYIKRFDEVKKLQRVWHFKLIQGKYEPSVYYNRIKGNEYNKRNRCLECIRLRLNSTIFMAKELGFTIYSSSLLASPRKSHEDILNISKELEHEYEDQNIKFKYLNFRSNNGIKESSKICKTYNIYRQDYCGCVFSLSESKKYEEESKRDNFKKLKKIVGEEYANKLFNYYKTDLLRVPEDVPYEFLLIDGINSLKYLKPQIVLIKKEIANDFGLSESGRYKIGNWKTKIIIW</sequence>
<keyword evidence="6 17" id="KW-0004">4Fe-4S</keyword>
<evidence type="ECO:0000256" key="10">
    <source>
        <dbReference type="ARBA" id="ARBA00023002"/>
    </source>
</evidence>
<dbReference type="GO" id="GO:0046872">
    <property type="term" value="F:metal ion binding"/>
    <property type="evidence" value="ECO:0007669"/>
    <property type="project" value="UniProtKB-KW"/>
</dbReference>
<dbReference type="Proteomes" id="UP000032809">
    <property type="component" value="Chromosome I"/>
</dbReference>
<evidence type="ECO:0000256" key="2">
    <source>
        <dbReference type="ARBA" id="ARBA00004691"/>
    </source>
</evidence>
<comment type="catalytic activity">
    <reaction evidence="16 17">
        <text>epoxyqueuosine(34) in tRNA + AH2 = queuosine(34) in tRNA + A + H2O</text>
        <dbReference type="Rhea" id="RHEA:32159"/>
        <dbReference type="Rhea" id="RHEA-COMP:18571"/>
        <dbReference type="Rhea" id="RHEA-COMP:18582"/>
        <dbReference type="ChEBI" id="CHEBI:13193"/>
        <dbReference type="ChEBI" id="CHEBI:15377"/>
        <dbReference type="ChEBI" id="CHEBI:17499"/>
        <dbReference type="ChEBI" id="CHEBI:194431"/>
        <dbReference type="ChEBI" id="CHEBI:194443"/>
        <dbReference type="EC" id="1.17.99.6"/>
    </reaction>
</comment>
<evidence type="ECO:0000256" key="9">
    <source>
        <dbReference type="ARBA" id="ARBA00022785"/>
    </source>
</evidence>
<organism evidence="18 19">
    <name type="scientific">Defluviitoga tunisiensis</name>
    <dbReference type="NCBI Taxonomy" id="1006576"/>
    <lineage>
        <taxon>Bacteria</taxon>
        <taxon>Thermotogati</taxon>
        <taxon>Thermotogota</taxon>
        <taxon>Thermotogae</taxon>
        <taxon>Petrotogales</taxon>
        <taxon>Petrotogaceae</taxon>
        <taxon>Defluviitoga</taxon>
    </lineage>
</organism>
<dbReference type="InterPro" id="IPR003828">
    <property type="entry name" value="QueH"/>
</dbReference>
<dbReference type="GO" id="GO:0008616">
    <property type="term" value="P:tRNA queuosine(34) biosynthetic process"/>
    <property type="evidence" value="ECO:0007669"/>
    <property type="project" value="UniProtKB-UniRule"/>
</dbReference>
<comment type="function">
    <text evidence="1 17">Catalyzes the conversion of epoxyqueuosine (oQ) to queuosine (Q), which is a hypermodified base found in the wobble positions of tRNA(Asp), tRNA(Asn), tRNA(His) and tRNA(Tyr).</text>
</comment>
<dbReference type="GO" id="GO:0052693">
    <property type="term" value="F:epoxyqueuosine reductase activity"/>
    <property type="evidence" value="ECO:0007669"/>
    <property type="project" value="UniProtKB-UniRule"/>
</dbReference>
<keyword evidence="7 17" id="KW-0819">tRNA processing</keyword>
<protein>
    <recommendedName>
        <fullName evidence="5 17">Epoxyqueuosine reductase QueH</fullName>
        <ecNumber evidence="4 17">1.17.99.6</ecNumber>
    </recommendedName>
    <alternativeName>
        <fullName evidence="15 17">Queuosine biosynthesis protein QueH</fullName>
    </alternativeName>
</protein>
<accession>A0A0C7NML5</accession>
<dbReference type="RefSeq" id="WP_052670485.1">
    <property type="nucleotide sequence ID" value="NZ_LN824141.1"/>
</dbReference>
<evidence type="ECO:0000313" key="19">
    <source>
        <dbReference type="Proteomes" id="UP000032809"/>
    </source>
</evidence>
<keyword evidence="8 17" id="KW-0479">Metal-binding</keyword>
<feature type="binding site" evidence="17">
    <location>
        <position position="85"/>
    </location>
    <ligand>
        <name>[4Fe-4S] cluster</name>
        <dbReference type="ChEBI" id="CHEBI:49883"/>
    </ligand>
</feature>
<dbReference type="PANTHER" id="PTHR36701:SF1">
    <property type="entry name" value="EPOXYQUEUOSINE REDUCTASE QUEH"/>
    <property type="match status" value="1"/>
</dbReference>
<dbReference type="GO" id="GO:0051539">
    <property type="term" value="F:4 iron, 4 sulfur cluster binding"/>
    <property type="evidence" value="ECO:0007669"/>
    <property type="project" value="UniProtKB-UniRule"/>
</dbReference>
<dbReference type="STRING" id="1006576.DTL3_1864"/>
<feature type="binding site" evidence="17">
    <location>
        <position position="8"/>
    </location>
    <ligand>
        <name>[4Fe-4S] cluster</name>
        <dbReference type="ChEBI" id="CHEBI:49883"/>
    </ligand>
</feature>
<dbReference type="EC" id="1.17.99.6" evidence="4 17"/>
<gene>
    <name evidence="17" type="primary">queH</name>
    <name evidence="18" type="ORF">DTL3_1864</name>
</gene>
<evidence type="ECO:0000256" key="3">
    <source>
        <dbReference type="ARBA" id="ARBA00008207"/>
    </source>
</evidence>
<dbReference type="Pfam" id="PF02677">
    <property type="entry name" value="QueH"/>
    <property type="match status" value="1"/>
</dbReference>
<keyword evidence="19" id="KW-1185">Reference proteome</keyword>
<evidence type="ECO:0000256" key="17">
    <source>
        <dbReference type="HAMAP-Rule" id="MF_02089"/>
    </source>
</evidence>
<evidence type="ECO:0000256" key="16">
    <source>
        <dbReference type="ARBA" id="ARBA00047415"/>
    </source>
</evidence>
<evidence type="ECO:0000256" key="12">
    <source>
        <dbReference type="ARBA" id="ARBA00023014"/>
    </source>
</evidence>
<comment type="similarity">
    <text evidence="3 17">Belongs to the QueH family.</text>
</comment>
<evidence type="ECO:0000256" key="13">
    <source>
        <dbReference type="ARBA" id="ARBA00023157"/>
    </source>
</evidence>
<evidence type="ECO:0000313" key="18">
    <source>
        <dbReference type="EMBL" id="CEP79146.1"/>
    </source>
</evidence>
<feature type="disulfide bond" description="Redox-active" evidence="17">
    <location>
        <begin position="170"/>
        <end position="172"/>
    </location>
</feature>
<evidence type="ECO:0000256" key="5">
    <source>
        <dbReference type="ARBA" id="ARBA00016895"/>
    </source>
</evidence>
<evidence type="ECO:0000256" key="4">
    <source>
        <dbReference type="ARBA" id="ARBA00012622"/>
    </source>
</evidence>
<evidence type="ECO:0000256" key="1">
    <source>
        <dbReference type="ARBA" id="ARBA00002268"/>
    </source>
</evidence>
<dbReference type="PANTHER" id="PTHR36701">
    <property type="entry name" value="EPOXYQUEUOSINE REDUCTASE QUEH"/>
    <property type="match status" value="1"/>
</dbReference>
<keyword evidence="13 17" id="KW-1015">Disulfide bond</keyword>
<proteinExistence type="inferred from homology"/>
<dbReference type="AlphaFoldDB" id="A0A0C7NML5"/>